<name>A0A6A5TUU4_9PLEO</name>
<evidence type="ECO:0000313" key="2">
    <source>
        <dbReference type="Proteomes" id="UP000800035"/>
    </source>
</evidence>
<keyword evidence="2" id="KW-1185">Reference proteome</keyword>
<sequence>MCYIPGILALSVEGKERIGKQCPVPQAAPFFEHCATVQSYNGPLQARPLLVSWVVFLPRFQQLSLRHTPVVHLMKIWPERDTTGGSSMRSLERSDSVMQRTVHLPVSACWSRHLHSPTEYCTVHTCTQTARSTQHVDTTCRATCNSPGATIQNPSSQFRRVFPCRRLALARRLHPRRCRGTAGDSGVLPLSSTHSSYQRRSSRSTWTALHCLLSRNSGEPARSLC</sequence>
<accession>A0A6A5TUU4</accession>
<reference evidence="1" key="1">
    <citation type="journal article" date="2020" name="Stud. Mycol.">
        <title>101 Dothideomycetes genomes: a test case for predicting lifestyles and emergence of pathogens.</title>
        <authorList>
            <person name="Haridas S."/>
            <person name="Albert R."/>
            <person name="Binder M."/>
            <person name="Bloem J."/>
            <person name="Labutti K."/>
            <person name="Salamov A."/>
            <person name="Andreopoulos B."/>
            <person name="Baker S."/>
            <person name="Barry K."/>
            <person name="Bills G."/>
            <person name="Bluhm B."/>
            <person name="Cannon C."/>
            <person name="Castanera R."/>
            <person name="Culley D."/>
            <person name="Daum C."/>
            <person name="Ezra D."/>
            <person name="Gonzalez J."/>
            <person name="Henrissat B."/>
            <person name="Kuo A."/>
            <person name="Liang C."/>
            <person name="Lipzen A."/>
            <person name="Lutzoni F."/>
            <person name="Magnuson J."/>
            <person name="Mondo S."/>
            <person name="Nolan M."/>
            <person name="Ohm R."/>
            <person name="Pangilinan J."/>
            <person name="Park H.-J."/>
            <person name="Ramirez L."/>
            <person name="Alfaro M."/>
            <person name="Sun H."/>
            <person name="Tritt A."/>
            <person name="Yoshinaga Y."/>
            <person name="Zwiers L.-H."/>
            <person name="Turgeon B."/>
            <person name="Goodwin S."/>
            <person name="Spatafora J."/>
            <person name="Crous P."/>
            <person name="Grigoriev I."/>
        </authorList>
    </citation>
    <scope>NUCLEOTIDE SEQUENCE</scope>
    <source>
        <strain evidence="1">CBS 675.92</strain>
    </source>
</reference>
<proteinExistence type="predicted"/>
<dbReference type="Proteomes" id="UP000800035">
    <property type="component" value="Unassembled WGS sequence"/>
</dbReference>
<evidence type="ECO:0000313" key="1">
    <source>
        <dbReference type="EMBL" id="KAF1956198.1"/>
    </source>
</evidence>
<dbReference type="EMBL" id="ML976992">
    <property type="protein sequence ID" value="KAF1956198.1"/>
    <property type="molecule type" value="Genomic_DNA"/>
</dbReference>
<organism evidence="1 2">
    <name type="scientific">Byssothecium circinans</name>
    <dbReference type="NCBI Taxonomy" id="147558"/>
    <lineage>
        <taxon>Eukaryota</taxon>
        <taxon>Fungi</taxon>
        <taxon>Dikarya</taxon>
        <taxon>Ascomycota</taxon>
        <taxon>Pezizomycotina</taxon>
        <taxon>Dothideomycetes</taxon>
        <taxon>Pleosporomycetidae</taxon>
        <taxon>Pleosporales</taxon>
        <taxon>Massarineae</taxon>
        <taxon>Massarinaceae</taxon>
        <taxon>Byssothecium</taxon>
    </lineage>
</organism>
<protein>
    <submittedName>
        <fullName evidence="1">Uncharacterized protein</fullName>
    </submittedName>
</protein>
<gene>
    <name evidence="1" type="ORF">CC80DRAFT_71023</name>
</gene>
<dbReference type="AlphaFoldDB" id="A0A6A5TUU4"/>